<accession>A0A2K1DWI5</accession>
<dbReference type="Proteomes" id="UP000236641">
    <property type="component" value="Unassembled WGS sequence"/>
</dbReference>
<reference evidence="1 2" key="1">
    <citation type="submission" date="2018-01" db="EMBL/GenBank/DDBJ databases">
        <title>The draft genome of Hanstruepera neustonica JCM19743.</title>
        <authorList>
            <person name="He R.-H."/>
            <person name="Du Z.-J."/>
        </authorList>
    </citation>
    <scope>NUCLEOTIDE SEQUENCE [LARGE SCALE GENOMIC DNA]</scope>
    <source>
        <strain evidence="1 2">JCM19743</strain>
    </source>
</reference>
<evidence type="ECO:0000313" key="1">
    <source>
        <dbReference type="EMBL" id="PNQ72397.1"/>
    </source>
</evidence>
<proteinExistence type="predicted"/>
<keyword evidence="2" id="KW-1185">Reference proteome</keyword>
<gene>
    <name evidence="1" type="ORF">C1T31_11415</name>
</gene>
<dbReference type="EMBL" id="POWF01000008">
    <property type="protein sequence ID" value="PNQ72397.1"/>
    <property type="molecule type" value="Genomic_DNA"/>
</dbReference>
<protein>
    <submittedName>
        <fullName evidence="1">Uncharacterized protein</fullName>
    </submittedName>
</protein>
<organism evidence="1 2">
    <name type="scientific">Hanstruepera neustonica</name>
    <dbReference type="NCBI Taxonomy" id="1445657"/>
    <lineage>
        <taxon>Bacteria</taxon>
        <taxon>Pseudomonadati</taxon>
        <taxon>Bacteroidota</taxon>
        <taxon>Flavobacteriia</taxon>
        <taxon>Flavobacteriales</taxon>
        <taxon>Flavobacteriaceae</taxon>
        <taxon>Hanstruepera</taxon>
    </lineage>
</organism>
<dbReference type="AlphaFoldDB" id="A0A2K1DWI5"/>
<sequence length="178" mass="21126">MQEKNTIITKKKCAKSFKKQDYTVLHFYRHNMGYSYNPKHFKWRQISTSLNHLFFKKRYSTSIILKPNGQYFIYKQMTDKYLKIMLTEDWSPFIKRYESAVSNLSNKRSGFFNDILPQRPSNMVFYSTRSLPSGTGYRNNISSVPSNRIPSNAIRVNNRSDISRYLDFEIPCYSAISY</sequence>
<evidence type="ECO:0000313" key="2">
    <source>
        <dbReference type="Proteomes" id="UP000236641"/>
    </source>
</evidence>
<comment type="caution">
    <text evidence="1">The sequence shown here is derived from an EMBL/GenBank/DDBJ whole genome shotgun (WGS) entry which is preliminary data.</text>
</comment>
<name>A0A2K1DWI5_9FLAO</name>